<dbReference type="PANTHER" id="PTHR43806:SF66">
    <property type="entry name" value="SERIN ENDOPEPTIDASE"/>
    <property type="match status" value="1"/>
</dbReference>
<comment type="similarity">
    <text evidence="1 5">Belongs to the peptidase S8 family.</text>
</comment>
<keyword evidence="2" id="KW-0645">Protease</keyword>
<feature type="domain" description="Peptidase S8/S53" evidence="6">
    <location>
        <begin position="52"/>
        <end position="123"/>
    </location>
</feature>
<dbReference type="SUPFAM" id="SSF52743">
    <property type="entry name" value="Subtilisin-like"/>
    <property type="match status" value="1"/>
</dbReference>
<evidence type="ECO:0000256" key="3">
    <source>
        <dbReference type="ARBA" id="ARBA00022801"/>
    </source>
</evidence>
<dbReference type="InterPro" id="IPR036852">
    <property type="entry name" value="Peptidase_S8/S53_dom_sf"/>
</dbReference>
<dbReference type="InterPro" id="IPR050131">
    <property type="entry name" value="Peptidase_S8_subtilisin-like"/>
</dbReference>
<evidence type="ECO:0000256" key="4">
    <source>
        <dbReference type="ARBA" id="ARBA00022825"/>
    </source>
</evidence>
<keyword evidence="4" id="KW-0720">Serine protease</keyword>
<proteinExistence type="inferred from homology"/>
<dbReference type="GO" id="GO:0004252">
    <property type="term" value="F:serine-type endopeptidase activity"/>
    <property type="evidence" value="ECO:0007669"/>
    <property type="project" value="InterPro"/>
</dbReference>
<dbReference type="PROSITE" id="PS00136">
    <property type="entry name" value="SUBTILASE_ASP"/>
    <property type="match status" value="1"/>
</dbReference>
<dbReference type="EMBL" id="KZ993094">
    <property type="protein sequence ID" value="RKP05557.1"/>
    <property type="molecule type" value="Genomic_DNA"/>
</dbReference>
<evidence type="ECO:0000256" key="2">
    <source>
        <dbReference type="ARBA" id="ARBA00022670"/>
    </source>
</evidence>
<dbReference type="AlphaFoldDB" id="A0A4P9XIM1"/>
<reference evidence="8" key="1">
    <citation type="journal article" date="2018" name="Nat. Microbiol.">
        <title>Leveraging single-cell genomics to expand the fungal tree of life.</title>
        <authorList>
            <person name="Ahrendt S.R."/>
            <person name="Quandt C.A."/>
            <person name="Ciobanu D."/>
            <person name="Clum A."/>
            <person name="Salamov A."/>
            <person name="Andreopoulos B."/>
            <person name="Cheng J.F."/>
            <person name="Woyke T."/>
            <person name="Pelin A."/>
            <person name="Henrissat B."/>
            <person name="Reynolds N.K."/>
            <person name="Benny G.L."/>
            <person name="Smith M.E."/>
            <person name="James T.Y."/>
            <person name="Grigoriev I.V."/>
        </authorList>
    </citation>
    <scope>NUCLEOTIDE SEQUENCE [LARGE SCALE GENOMIC DNA]</scope>
    <source>
        <strain evidence="8">RSA 1356</strain>
    </source>
</reference>
<dbReference type="Proteomes" id="UP000271241">
    <property type="component" value="Unassembled WGS sequence"/>
</dbReference>
<comment type="caution">
    <text evidence="5">Lacks conserved residue(s) required for the propagation of feature annotation.</text>
</comment>
<name>A0A4P9XIM1_9FUNG</name>
<keyword evidence="3" id="KW-0378">Hydrolase</keyword>
<dbReference type="Pfam" id="PF00082">
    <property type="entry name" value="Peptidase_S8"/>
    <property type="match status" value="1"/>
</dbReference>
<evidence type="ECO:0000313" key="7">
    <source>
        <dbReference type="EMBL" id="RKP05557.1"/>
    </source>
</evidence>
<dbReference type="PROSITE" id="PS51892">
    <property type="entry name" value="SUBTILASE"/>
    <property type="match status" value="1"/>
</dbReference>
<evidence type="ECO:0000259" key="6">
    <source>
        <dbReference type="Pfam" id="PF00082"/>
    </source>
</evidence>
<feature type="non-terminal residue" evidence="7">
    <location>
        <position position="152"/>
    </location>
</feature>
<evidence type="ECO:0000313" key="8">
    <source>
        <dbReference type="Proteomes" id="UP000271241"/>
    </source>
</evidence>
<dbReference type="InterPro" id="IPR015500">
    <property type="entry name" value="Peptidase_S8_subtilisin-rel"/>
</dbReference>
<organism evidence="7 8">
    <name type="scientific">Thamnocephalis sphaerospora</name>
    <dbReference type="NCBI Taxonomy" id="78915"/>
    <lineage>
        <taxon>Eukaryota</taxon>
        <taxon>Fungi</taxon>
        <taxon>Fungi incertae sedis</taxon>
        <taxon>Zoopagomycota</taxon>
        <taxon>Zoopagomycotina</taxon>
        <taxon>Zoopagomycetes</taxon>
        <taxon>Zoopagales</taxon>
        <taxon>Sigmoideomycetaceae</taxon>
        <taxon>Thamnocephalis</taxon>
    </lineage>
</organism>
<keyword evidence="8" id="KW-1185">Reference proteome</keyword>
<gene>
    <name evidence="7" type="ORF">THASP1DRAFT_19661</name>
</gene>
<accession>A0A4P9XIM1</accession>
<sequence>MAALPGIKKIWPATALAGHTPLQHTSGSALFNATNTADHGSLKRRTLRPDRNGVRIGIIDSGIDYKHPKLGGCFGPKCLVAYGYDFVGDAYTGDGNARPDSDPMDECNGHGTHVAGIIANDADRFSSISALGAYRILGCRGKTELEVMISAM</sequence>
<evidence type="ECO:0000256" key="1">
    <source>
        <dbReference type="ARBA" id="ARBA00011073"/>
    </source>
</evidence>
<dbReference type="InterPro" id="IPR000209">
    <property type="entry name" value="Peptidase_S8/S53_dom"/>
</dbReference>
<dbReference type="Gene3D" id="3.40.50.200">
    <property type="entry name" value="Peptidase S8/S53 domain"/>
    <property type="match status" value="1"/>
</dbReference>
<dbReference type="OrthoDB" id="206201at2759"/>
<dbReference type="InterPro" id="IPR023827">
    <property type="entry name" value="Peptidase_S8_Asp-AS"/>
</dbReference>
<dbReference type="STRING" id="78915.A0A4P9XIM1"/>
<evidence type="ECO:0000256" key="5">
    <source>
        <dbReference type="PROSITE-ProRule" id="PRU01240"/>
    </source>
</evidence>
<dbReference type="PANTHER" id="PTHR43806">
    <property type="entry name" value="PEPTIDASE S8"/>
    <property type="match status" value="1"/>
</dbReference>
<dbReference type="GO" id="GO:0006508">
    <property type="term" value="P:proteolysis"/>
    <property type="evidence" value="ECO:0007669"/>
    <property type="project" value="UniProtKB-KW"/>
</dbReference>
<dbReference type="PRINTS" id="PR00723">
    <property type="entry name" value="SUBTILISIN"/>
</dbReference>
<protein>
    <submittedName>
        <fullName evidence="7">Peptidase S8/S53 domain-containing protein</fullName>
    </submittedName>
</protein>
<dbReference type="GO" id="GO:0005615">
    <property type="term" value="C:extracellular space"/>
    <property type="evidence" value="ECO:0007669"/>
    <property type="project" value="TreeGrafter"/>
</dbReference>